<proteinExistence type="predicted"/>
<evidence type="ECO:0000256" key="1">
    <source>
        <dbReference type="SAM" id="SignalP"/>
    </source>
</evidence>
<comment type="caution">
    <text evidence="2">The sequence shown here is derived from an EMBL/GenBank/DDBJ whole genome shotgun (WGS) entry which is preliminary data.</text>
</comment>
<feature type="signal peptide" evidence="1">
    <location>
        <begin position="1"/>
        <end position="26"/>
    </location>
</feature>
<dbReference type="Pfam" id="PF06776">
    <property type="entry name" value="IalB"/>
    <property type="match status" value="1"/>
</dbReference>
<keyword evidence="1" id="KW-0732">Signal</keyword>
<dbReference type="InterPro" id="IPR010642">
    <property type="entry name" value="Invasion_prot_B"/>
</dbReference>
<protein>
    <recommendedName>
        <fullName evidence="4">Invasion associated locus B (IalB) protein</fullName>
    </recommendedName>
</protein>
<name>A0ABX5M7S6_9PROT</name>
<feature type="chain" id="PRO_5045855113" description="Invasion associated locus B (IalB) protein" evidence="1">
    <location>
        <begin position="27"/>
        <end position="174"/>
    </location>
</feature>
<sequence length="174" mass="18868">MRWIFAKILILSASAVFFMTSIAAHAAEPKSIGEFGDWIAYVYMEESNKVCYMVSTPSKEEGNYTKRGSVYALITHRPAEKSKNVFSFVAGYSFKPNSEVTVSIGGQRFKLFTQNETAWAPDSATDNKLMSAIRGGNQMVVNGVSAQGTATTDTFGLKGSSAAYAAISRECGIK</sequence>
<evidence type="ECO:0008006" key="4">
    <source>
        <dbReference type="Google" id="ProtNLM"/>
    </source>
</evidence>
<gene>
    <name evidence="2" type="ORF">C8R14_11447</name>
</gene>
<keyword evidence="3" id="KW-1185">Reference proteome</keyword>
<dbReference type="Proteomes" id="UP000247780">
    <property type="component" value="Unassembled WGS sequence"/>
</dbReference>
<organism evidence="2 3">
    <name type="scientific">Nitrosomonas eutropha</name>
    <dbReference type="NCBI Taxonomy" id="916"/>
    <lineage>
        <taxon>Bacteria</taxon>
        <taxon>Pseudomonadati</taxon>
        <taxon>Pseudomonadota</taxon>
        <taxon>Betaproteobacteria</taxon>
        <taxon>Nitrosomonadales</taxon>
        <taxon>Nitrosomonadaceae</taxon>
        <taxon>Nitrosomonas</taxon>
    </lineage>
</organism>
<dbReference type="RefSeq" id="WP_011633559.1">
    <property type="nucleotide sequence ID" value="NZ_FNNM01000003.1"/>
</dbReference>
<dbReference type="Gene3D" id="2.60.40.1880">
    <property type="entry name" value="Invasion associated locus B (IalB) protein"/>
    <property type="match status" value="1"/>
</dbReference>
<dbReference type="InterPro" id="IPR038696">
    <property type="entry name" value="IalB_sf"/>
</dbReference>
<reference evidence="2 3" key="1">
    <citation type="submission" date="2018-04" db="EMBL/GenBank/DDBJ databases">
        <title>Active sludge and wastewater microbial communities from Klosterneuburg, Austria.</title>
        <authorList>
            <person name="Wagner M."/>
        </authorList>
    </citation>
    <scope>NUCLEOTIDE SEQUENCE [LARGE SCALE GENOMIC DNA]</scope>
    <source>
        <strain evidence="2 3">Nm 57</strain>
    </source>
</reference>
<dbReference type="EMBL" id="QICQ01000014">
    <property type="protein sequence ID" value="PXV80714.1"/>
    <property type="molecule type" value="Genomic_DNA"/>
</dbReference>
<accession>A0ABX5M7S6</accession>
<evidence type="ECO:0000313" key="2">
    <source>
        <dbReference type="EMBL" id="PXV80714.1"/>
    </source>
</evidence>
<evidence type="ECO:0000313" key="3">
    <source>
        <dbReference type="Proteomes" id="UP000247780"/>
    </source>
</evidence>